<comment type="caution">
    <text evidence="2">The sequence shown here is derived from an EMBL/GenBank/DDBJ whole genome shotgun (WGS) entry which is preliminary data.</text>
</comment>
<feature type="compositionally biased region" description="Basic residues" evidence="1">
    <location>
        <begin position="46"/>
        <end position="61"/>
    </location>
</feature>
<feature type="compositionally biased region" description="Basic and acidic residues" evidence="1">
    <location>
        <begin position="62"/>
        <end position="80"/>
    </location>
</feature>
<keyword evidence="3" id="KW-1185">Reference proteome</keyword>
<reference evidence="2 3" key="1">
    <citation type="journal article" date="2024" name="Commun. Biol.">
        <title>Comparative genomic analysis of thermophilic fungi reveals convergent evolutionary adaptations and gene losses.</title>
        <authorList>
            <person name="Steindorff A.S."/>
            <person name="Aguilar-Pontes M.V."/>
            <person name="Robinson A.J."/>
            <person name="Andreopoulos B."/>
            <person name="LaButti K."/>
            <person name="Kuo A."/>
            <person name="Mondo S."/>
            <person name="Riley R."/>
            <person name="Otillar R."/>
            <person name="Haridas S."/>
            <person name="Lipzen A."/>
            <person name="Grimwood J."/>
            <person name="Schmutz J."/>
            <person name="Clum A."/>
            <person name="Reid I.D."/>
            <person name="Moisan M.C."/>
            <person name="Butler G."/>
            <person name="Nguyen T.T.M."/>
            <person name="Dewar K."/>
            <person name="Conant G."/>
            <person name="Drula E."/>
            <person name="Henrissat B."/>
            <person name="Hansel C."/>
            <person name="Singer S."/>
            <person name="Hutchinson M.I."/>
            <person name="de Vries R.P."/>
            <person name="Natvig D.O."/>
            <person name="Powell A.J."/>
            <person name="Tsang A."/>
            <person name="Grigoriev I.V."/>
        </authorList>
    </citation>
    <scope>NUCLEOTIDE SEQUENCE [LARGE SCALE GENOMIC DNA]</scope>
    <source>
        <strain evidence="2 3">ATCC 24622</strain>
    </source>
</reference>
<organism evidence="2 3">
    <name type="scientific">Phialemonium thermophilum</name>
    <dbReference type="NCBI Taxonomy" id="223376"/>
    <lineage>
        <taxon>Eukaryota</taxon>
        <taxon>Fungi</taxon>
        <taxon>Dikarya</taxon>
        <taxon>Ascomycota</taxon>
        <taxon>Pezizomycotina</taxon>
        <taxon>Sordariomycetes</taxon>
        <taxon>Sordariomycetidae</taxon>
        <taxon>Cephalothecales</taxon>
        <taxon>Cephalothecaceae</taxon>
        <taxon>Phialemonium</taxon>
    </lineage>
</organism>
<feature type="compositionally biased region" description="Basic and acidic residues" evidence="1">
    <location>
        <begin position="122"/>
        <end position="155"/>
    </location>
</feature>
<evidence type="ECO:0000313" key="3">
    <source>
        <dbReference type="Proteomes" id="UP001586593"/>
    </source>
</evidence>
<dbReference type="EMBL" id="JAZHXJ010001355">
    <property type="protein sequence ID" value="KAL1844950.1"/>
    <property type="molecule type" value="Genomic_DNA"/>
</dbReference>
<accession>A0ABR3VTF8</accession>
<sequence>MRPDAPTVSALRTLRFCMRVLRHDQGQEDQPLLRGQAAGEGPPARGRARAVHGGRRRLHGHQRGDRQARRARAPERDGRDAALPGAQQRHRHDAAADGGGQALHGLEEHSRPRTRGASPADGAHEPHAEHRPVRRREQPERHVRSAQEELSHDQRPPGPEPPDAAHRRQAARGL</sequence>
<dbReference type="Proteomes" id="UP001586593">
    <property type="component" value="Unassembled WGS sequence"/>
</dbReference>
<evidence type="ECO:0000313" key="2">
    <source>
        <dbReference type="EMBL" id="KAL1844950.1"/>
    </source>
</evidence>
<proteinExistence type="predicted"/>
<feature type="compositionally biased region" description="Low complexity" evidence="1">
    <location>
        <begin position="34"/>
        <end position="45"/>
    </location>
</feature>
<feature type="region of interest" description="Disordered" evidence="1">
    <location>
        <begin position="24"/>
        <end position="174"/>
    </location>
</feature>
<name>A0ABR3VTF8_9PEZI</name>
<evidence type="ECO:0000256" key="1">
    <source>
        <dbReference type="SAM" id="MobiDB-lite"/>
    </source>
</evidence>
<gene>
    <name evidence="2" type="ORF">VTK73DRAFT_1450</name>
</gene>
<protein>
    <submittedName>
        <fullName evidence="2">Uncharacterized protein</fullName>
    </submittedName>
</protein>